<dbReference type="GO" id="GO:0016020">
    <property type="term" value="C:membrane"/>
    <property type="evidence" value="ECO:0007669"/>
    <property type="project" value="TreeGrafter"/>
</dbReference>
<feature type="domain" description="DAGKc" evidence="2">
    <location>
        <begin position="132"/>
        <end position="274"/>
    </location>
</feature>
<dbReference type="Gene3D" id="2.60.200.40">
    <property type="match status" value="1"/>
</dbReference>
<organism evidence="3 4">
    <name type="scientific">Tilletiopsis washingtonensis</name>
    <dbReference type="NCBI Taxonomy" id="58919"/>
    <lineage>
        <taxon>Eukaryota</taxon>
        <taxon>Fungi</taxon>
        <taxon>Dikarya</taxon>
        <taxon>Basidiomycota</taxon>
        <taxon>Ustilaginomycotina</taxon>
        <taxon>Exobasidiomycetes</taxon>
        <taxon>Entylomatales</taxon>
        <taxon>Entylomatales incertae sedis</taxon>
        <taxon>Tilletiopsis</taxon>
    </lineage>
</organism>
<dbReference type="Proteomes" id="UP000245946">
    <property type="component" value="Unassembled WGS sequence"/>
</dbReference>
<name>A0A316ZGK4_9BASI</name>
<evidence type="ECO:0000313" key="4">
    <source>
        <dbReference type="Proteomes" id="UP000245946"/>
    </source>
</evidence>
<dbReference type="InterPro" id="IPR017438">
    <property type="entry name" value="ATP-NAD_kinase_N"/>
</dbReference>
<dbReference type="PANTHER" id="PTHR12358">
    <property type="entry name" value="SPHINGOSINE KINASE"/>
    <property type="match status" value="1"/>
</dbReference>
<dbReference type="InterPro" id="IPR016064">
    <property type="entry name" value="NAD/diacylglycerol_kinase_sf"/>
</dbReference>
<dbReference type="PROSITE" id="PS50146">
    <property type="entry name" value="DAGK"/>
    <property type="match status" value="1"/>
</dbReference>
<protein>
    <recommendedName>
        <fullName evidence="2">DAGKc domain-containing protein</fullName>
    </recommendedName>
</protein>
<reference evidence="3 4" key="1">
    <citation type="journal article" date="2018" name="Mol. Biol. Evol.">
        <title>Broad Genomic Sampling Reveals a Smut Pathogenic Ancestry of the Fungal Clade Ustilaginomycotina.</title>
        <authorList>
            <person name="Kijpornyongpan T."/>
            <person name="Mondo S.J."/>
            <person name="Barry K."/>
            <person name="Sandor L."/>
            <person name="Lee J."/>
            <person name="Lipzen A."/>
            <person name="Pangilinan J."/>
            <person name="LaButti K."/>
            <person name="Hainaut M."/>
            <person name="Henrissat B."/>
            <person name="Grigoriev I.V."/>
            <person name="Spatafora J.W."/>
            <person name="Aime M.C."/>
        </authorList>
    </citation>
    <scope>NUCLEOTIDE SEQUENCE [LARGE SCALE GENOMIC DNA]</scope>
    <source>
        <strain evidence="3 4">MCA 4186</strain>
    </source>
</reference>
<dbReference type="InterPro" id="IPR001206">
    <property type="entry name" value="Diacylglycerol_kinase_cat_dom"/>
</dbReference>
<dbReference type="OrthoDB" id="3853857at2759"/>
<keyword evidence="4" id="KW-1185">Reference proteome</keyword>
<dbReference type="Pfam" id="PF00781">
    <property type="entry name" value="DAGK_cat"/>
    <property type="match status" value="1"/>
</dbReference>
<dbReference type="Gene3D" id="3.40.50.10330">
    <property type="entry name" value="Probable inorganic polyphosphate/atp-NAD kinase, domain 1"/>
    <property type="match status" value="1"/>
</dbReference>
<gene>
    <name evidence="3" type="ORF">FA09DRAFT_328023</name>
</gene>
<evidence type="ECO:0000259" key="2">
    <source>
        <dbReference type="PROSITE" id="PS50146"/>
    </source>
</evidence>
<feature type="region of interest" description="Disordered" evidence="1">
    <location>
        <begin position="429"/>
        <end position="448"/>
    </location>
</feature>
<dbReference type="PANTHER" id="PTHR12358:SF31">
    <property type="entry name" value="ACYLGLYCEROL KINASE, MITOCHONDRIAL"/>
    <property type="match status" value="1"/>
</dbReference>
<dbReference type="GO" id="GO:0001727">
    <property type="term" value="F:lipid kinase activity"/>
    <property type="evidence" value="ECO:0007669"/>
    <property type="project" value="UniProtKB-ARBA"/>
</dbReference>
<dbReference type="GeneID" id="37269163"/>
<proteinExistence type="predicted"/>
<dbReference type="SUPFAM" id="SSF111331">
    <property type="entry name" value="NAD kinase/diacylglycerol kinase-like"/>
    <property type="match status" value="1"/>
</dbReference>
<dbReference type="EMBL" id="KZ819285">
    <property type="protein sequence ID" value="PWO00610.1"/>
    <property type="molecule type" value="Genomic_DNA"/>
</dbReference>
<dbReference type="GO" id="GO:0005737">
    <property type="term" value="C:cytoplasm"/>
    <property type="evidence" value="ECO:0007669"/>
    <property type="project" value="TreeGrafter"/>
</dbReference>
<dbReference type="GO" id="GO:0016773">
    <property type="term" value="F:phosphotransferase activity, alcohol group as acceptor"/>
    <property type="evidence" value="ECO:0007669"/>
    <property type="project" value="UniProtKB-ARBA"/>
</dbReference>
<dbReference type="STRING" id="58919.A0A316ZGK4"/>
<feature type="region of interest" description="Disordered" evidence="1">
    <location>
        <begin position="373"/>
        <end position="395"/>
    </location>
</feature>
<dbReference type="RefSeq" id="XP_025600888.1">
    <property type="nucleotide sequence ID" value="XM_025741619.1"/>
</dbReference>
<accession>A0A316ZGK4</accession>
<dbReference type="InterPro" id="IPR050187">
    <property type="entry name" value="Lipid_Phosphate_FormReg"/>
</dbReference>
<dbReference type="AlphaFoldDB" id="A0A316ZGK4"/>
<sequence>MHDARFADAASAYLCIPPQLLLHASFVADSDGGSLLLRLLSPPLGAASSSLLLRKSASRASLVAALCAKQQAAAPSDQSDAARDAAHLLEQLEGPCANLRLITIEARVAASASGAAASWAAQLSVLAYAHVAPFRRLKVLLNPIGGPGKARVLFAQRIRPILEAAGCVLDVEVTRRAFHGTEIARAVDIDAFDGIVCVSGDGMLHEVLNGLASRADARAALRKLFVAPIPTGSGNGVAVNILGAQEGFNLALACLNVIKGRAMKIDVCSVTQPRVEMPKRKGKPAPNGVAATQEAQEMKPYTHVYSFLSQAIGLMADIDLGTEHMRALGDARFVIGYIGGVLANKECEVDVYVKLGEQGTLNRDEMRRRMLDASKEPAWSSGGDADAQQGDEAPPLRHGAVTETLRDAHGEPLELSSLPELSLHDPSWPYSVASSSSPPPSSSSASSSWHRIPASISALYAGKLPYVGRDLLQFPFAAPGDGLVDVALTLHGGGRAAKLRAINGAETGNVVYDAALAYLKCEAYRVVPRRKAGDKSLKKGGLISIDGEHSPYVPFQVEVASSLQLRVLSLFGHFVVPPLAVPTPPGSAAPRA</sequence>
<evidence type="ECO:0000313" key="3">
    <source>
        <dbReference type="EMBL" id="PWO00610.1"/>
    </source>
</evidence>
<dbReference type="SMART" id="SM00046">
    <property type="entry name" value="DAGKc"/>
    <property type="match status" value="1"/>
</dbReference>
<dbReference type="GO" id="GO:0046512">
    <property type="term" value="P:sphingosine biosynthetic process"/>
    <property type="evidence" value="ECO:0007669"/>
    <property type="project" value="TreeGrafter"/>
</dbReference>
<evidence type="ECO:0000256" key="1">
    <source>
        <dbReference type="SAM" id="MobiDB-lite"/>
    </source>
</evidence>